<dbReference type="SUPFAM" id="SSF47781">
    <property type="entry name" value="RuvA domain 2-like"/>
    <property type="match status" value="1"/>
</dbReference>
<proteinExistence type="predicted"/>
<organism evidence="2">
    <name type="scientific">marine metagenome</name>
    <dbReference type="NCBI Taxonomy" id="408172"/>
    <lineage>
        <taxon>unclassified sequences</taxon>
        <taxon>metagenomes</taxon>
        <taxon>ecological metagenomes</taxon>
    </lineage>
</organism>
<dbReference type="InterPro" id="IPR001162">
    <property type="entry name" value="UvrC_RNase_H_dom"/>
</dbReference>
<feature type="domain" description="UvrC family homology region profile" evidence="1">
    <location>
        <begin position="1"/>
        <end position="79"/>
    </location>
</feature>
<reference evidence="2" key="1">
    <citation type="submission" date="2018-05" db="EMBL/GenBank/DDBJ databases">
        <authorList>
            <person name="Lanie J.A."/>
            <person name="Ng W.-L."/>
            <person name="Kazmierczak K.M."/>
            <person name="Andrzejewski T.M."/>
            <person name="Davidsen T.M."/>
            <person name="Wayne K.J."/>
            <person name="Tettelin H."/>
            <person name="Glass J.I."/>
            <person name="Rusch D."/>
            <person name="Podicherti R."/>
            <person name="Tsui H.-C.T."/>
            <person name="Winkler M.E."/>
        </authorList>
    </citation>
    <scope>NUCLEOTIDE SEQUENCE</scope>
</reference>
<dbReference type="Gene3D" id="1.10.150.20">
    <property type="entry name" value="5' to 3' exonuclease, C-terminal subdomain"/>
    <property type="match status" value="1"/>
</dbReference>
<dbReference type="PANTHER" id="PTHR30562">
    <property type="entry name" value="UVRC/OXIDOREDUCTASE"/>
    <property type="match status" value="1"/>
</dbReference>
<dbReference type="InterPro" id="IPR010994">
    <property type="entry name" value="RuvA_2-like"/>
</dbReference>
<dbReference type="GO" id="GO:0006974">
    <property type="term" value="P:DNA damage response"/>
    <property type="evidence" value="ECO:0007669"/>
    <property type="project" value="TreeGrafter"/>
</dbReference>
<protein>
    <recommendedName>
        <fullName evidence="1">UvrC family homology region profile domain-containing protein</fullName>
    </recommendedName>
</protein>
<evidence type="ECO:0000259" key="1">
    <source>
        <dbReference type="Pfam" id="PF08459"/>
    </source>
</evidence>
<dbReference type="PANTHER" id="PTHR30562:SF1">
    <property type="entry name" value="UVRABC SYSTEM PROTEIN C"/>
    <property type="match status" value="1"/>
</dbReference>
<dbReference type="GO" id="GO:0009381">
    <property type="term" value="F:excinuclease ABC activity"/>
    <property type="evidence" value="ECO:0007669"/>
    <property type="project" value="InterPro"/>
</dbReference>
<sequence length="146" mass="16007">GRGQLGAARAALDDHGINHLDLIALAKARSGGTEDAPPSPRAFERVFLEGRKNPVVLRPNSSELFMLTRARDEAHRFAVEYHRSIRQRKTAASVLDLVPGVGPARKRALLKSFGSVHRLQQATEEEIAKVVGPKIAHSIMNEFKGK</sequence>
<feature type="non-terminal residue" evidence="2">
    <location>
        <position position="1"/>
    </location>
</feature>
<evidence type="ECO:0000313" key="2">
    <source>
        <dbReference type="EMBL" id="SVD43693.1"/>
    </source>
</evidence>
<dbReference type="InterPro" id="IPR038476">
    <property type="entry name" value="UvrC_RNase_H_dom_sf"/>
</dbReference>
<dbReference type="Pfam" id="PF14520">
    <property type="entry name" value="HHH_5"/>
    <property type="match status" value="1"/>
</dbReference>
<dbReference type="EMBL" id="UINC01150572">
    <property type="protein sequence ID" value="SVD43693.1"/>
    <property type="molecule type" value="Genomic_DNA"/>
</dbReference>
<gene>
    <name evidence="2" type="ORF">METZ01_LOCUS396547</name>
</gene>
<dbReference type="Gene3D" id="3.30.420.340">
    <property type="entry name" value="UvrC, RNAse H endonuclease domain"/>
    <property type="match status" value="1"/>
</dbReference>
<dbReference type="Pfam" id="PF08459">
    <property type="entry name" value="UvrC_RNaseH_dom"/>
    <property type="match status" value="1"/>
</dbReference>
<name>A0A382VB26_9ZZZZ</name>
<dbReference type="InterPro" id="IPR050066">
    <property type="entry name" value="UvrABC_protein_C"/>
</dbReference>
<dbReference type="GO" id="GO:0009380">
    <property type="term" value="C:excinuclease repair complex"/>
    <property type="evidence" value="ECO:0007669"/>
    <property type="project" value="TreeGrafter"/>
</dbReference>
<accession>A0A382VB26</accession>
<dbReference type="AlphaFoldDB" id="A0A382VB26"/>